<keyword evidence="3" id="KW-1185">Reference proteome</keyword>
<organism evidence="2 3">
    <name type="scientific">Labilithrix luteola</name>
    <dbReference type="NCBI Taxonomy" id="1391654"/>
    <lineage>
        <taxon>Bacteria</taxon>
        <taxon>Pseudomonadati</taxon>
        <taxon>Myxococcota</taxon>
        <taxon>Polyangia</taxon>
        <taxon>Polyangiales</taxon>
        <taxon>Labilitrichaceae</taxon>
        <taxon>Labilithrix</taxon>
    </lineage>
</organism>
<gene>
    <name evidence="2" type="ORF">AKJ09_01069</name>
</gene>
<dbReference type="EMBL" id="CP012333">
    <property type="protein sequence ID" value="AKU94405.1"/>
    <property type="molecule type" value="Genomic_DNA"/>
</dbReference>
<proteinExistence type="predicted"/>
<evidence type="ECO:0008006" key="4">
    <source>
        <dbReference type="Google" id="ProtNLM"/>
    </source>
</evidence>
<dbReference type="AlphaFoldDB" id="A0A0K1PLK4"/>
<dbReference type="KEGG" id="llu:AKJ09_01069"/>
<accession>A0A0K1PLK4</accession>
<protein>
    <recommendedName>
        <fullName evidence="4">Periplasmic protein</fullName>
    </recommendedName>
</protein>
<dbReference type="InterPro" id="IPR009706">
    <property type="entry name" value="DUF1287"/>
</dbReference>
<dbReference type="OrthoDB" id="114026at2"/>
<dbReference type="Proteomes" id="UP000064967">
    <property type="component" value="Chromosome"/>
</dbReference>
<sequence>MAKRSVRLFVVLVAAFLSVLLVGPVPARAAFAEPEAGASEMRIVRRARLEVDRKVTYDPAYVSISYPNGDVAPERGVCTDVVIRSLRSVGIDLQSRIHEDIRRRPDAYTTVKRADANIDHRRVSPMLAYLRAHATSLTKSFDDPSAWEPGDVIVWAFRPCPACNPDHVGIVSDRKGPRGLPLVIHNIGPMPSEDDQLDAWTVLGHFRAAR</sequence>
<feature type="chain" id="PRO_5005465676" description="Periplasmic protein" evidence="1">
    <location>
        <begin position="30"/>
        <end position="210"/>
    </location>
</feature>
<evidence type="ECO:0000313" key="3">
    <source>
        <dbReference type="Proteomes" id="UP000064967"/>
    </source>
</evidence>
<reference evidence="2 3" key="1">
    <citation type="submission" date="2015-08" db="EMBL/GenBank/DDBJ databases">
        <authorList>
            <person name="Babu N.S."/>
            <person name="Beckwith C.J."/>
            <person name="Beseler K.G."/>
            <person name="Brison A."/>
            <person name="Carone J.V."/>
            <person name="Caskin T.P."/>
            <person name="Diamond M."/>
            <person name="Durham M.E."/>
            <person name="Foxe J.M."/>
            <person name="Go M."/>
            <person name="Henderson B.A."/>
            <person name="Jones I.B."/>
            <person name="McGettigan J.A."/>
            <person name="Micheletti S.J."/>
            <person name="Nasrallah M.E."/>
            <person name="Ortiz D."/>
            <person name="Piller C.R."/>
            <person name="Privatt S.R."/>
            <person name="Schneider S.L."/>
            <person name="Sharp S."/>
            <person name="Smith T.C."/>
            <person name="Stanton J.D."/>
            <person name="Ullery H.E."/>
            <person name="Wilson R.J."/>
            <person name="Serrano M.G."/>
            <person name="Buck G."/>
            <person name="Lee V."/>
            <person name="Wang Y."/>
            <person name="Carvalho R."/>
            <person name="Voegtly L."/>
            <person name="Shi R."/>
            <person name="Duckworth R."/>
            <person name="Johnson A."/>
            <person name="Loviza R."/>
            <person name="Walstead R."/>
            <person name="Shah Z."/>
            <person name="Kiflezghi M."/>
            <person name="Wade K."/>
            <person name="Ball S.L."/>
            <person name="Bradley K.W."/>
            <person name="Asai D.J."/>
            <person name="Bowman C.A."/>
            <person name="Russell D.A."/>
            <person name="Pope W.H."/>
            <person name="Jacobs-Sera D."/>
            <person name="Hendrix R.W."/>
            <person name="Hatfull G.F."/>
        </authorList>
    </citation>
    <scope>NUCLEOTIDE SEQUENCE [LARGE SCALE GENOMIC DNA]</scope>
    <source>
        <strain evidence="2 3">DSM 27648</strain>
    </source>
</reference>
<keyword evidence="1" id="KW-0732">Signal</keyword>
<dbReference type="STRING" id="1391654.AKJ09_01069"/>
<feature type="signal peptide" evidence="1">
    <location>
        <begin position="1"/>
        <end position="29"/>
    </location>
</feature>
<evidence type="ECO:0000313" key="2">
    <source>
        <dbReference type="EMBL" id="AKU94405.1"/>
    </source>
</evidence>
<dbReference type="Pfam" id="PF06940">
    <property type="entry name" value="DUF1287"/>
    <property type="match status" value="1"/>
</dbReference>
<dbReference type="RefSeq" id="WP_146646008.1">
    <property type="nucleotide sequence ID" value="NZ_CP012333.1"/>
</dbReference>
<dbReference type="PATRIC" id="fig|1391654.3.peg.1089"/>
<name>A0A0K1PLK4_9BACT</name>
<evidence type="ECO:0000256" key="1">
    <source>
        <dbReference type="SAM" id="SignalP"/>
    </source>
</evidence>